<gene>
    <name evidence="1" type="ORF">CHO01_19340</name>
</gene>
<sequence>MRCPDSRAHTPPDVPAAARMLLISPQTAPVWTRGPTMLVTTCEVEPSNLTVLRRLLEGR</sequence>
<proteinExistence type="predicted"/>
<keyword evidence="2" id="KW-1185">Reference proteome</keyword>
<organism evidence="1 2">
    <name type="scientific">Cellulomonas hominis</name>
    <dbReference type="NCBI Taxonomy" id="156981"/>
    <lineage>
        <taxon>Bacteria</taxon>
        <taxon>Bacillati</taxon>
        <taxon>Actinomycetota</taxon>
        <taxon>Actinomycetes</taxon>
        <taxon>Micrococcales</taxon>
        <taxon>Cellulomonadaceae</taxon>
        <taxon>Cellulomonas</taxon>
    </lineage>
</organism>
<dbReference type="EMBL" id="BJVQ01000024">
    <property type="protein sequence ID" value="GEL46818.1"/>
    <property type="molecule type" value="Genomic_DNA"/>
</dbReference>
<name>A0A511FG50_9CELL</name>
<evidence type="ECO:0000313" key="1">
    <source>
        <dbReference type="EMBL" id="GEL46818.1"/>
    </source>
</evidence>
<comment type="caution">
    <text evidence="1">The sequence shown here is derived from an EMBL/GenBank/DDBJ whole genome shotgun (WGS) entry which is preliminary data.</text>
</comment>
<protein>
    <submittedName>
        <fullName evidence="1">Uncharacterized protein</fullName>
    </submittedName>
</protein>
<dbReference type="AlphaFoldDB" id="A0A511FG50"/>
<evidence type="ECO:0000313" key="2">
    <source>
        <dbReference type="Proteomes" id="UP000321723"/>
    </source>
</evidence>
<dbReference type="Proteomes" id="UP000321723">
    <property type="component" value="Unassembled WGS sequence"/>
</dbReference>
<reference evidence="1 2" key="1">
    <citation type="submission" date="2019-07" db="EMBL/GenBank/DDBJ databases">
        <title>Whole genome shotgun sequence of Cellulomonas hominis NBRC 16055.</title>
        <authorList>
            <person name="Hosoyama A."/>
            <person name="Uohara A."/>
            <person name="Ohji S."/>
            <person name="Ichikawa N."/>
        </authorList>
    </citation>
    <scope>NUCLEOTIDE SEQUENCE [LARGE SCALE GENOMIC DNA]</scope>
    <source>
        <strain evidence="1 2">NBRC 16055</strain>
    </source>
</reference>
<accession>A0A511FG50</accession>